<comment type="caution">
    <text evidence="2">The sequence shown here is derived from an EMBL/GenBank/DDBJ whole genome shotgun (WGS) entry which is preliminary data.</text>
</comment>
<keyword evidence="1" id="KW-0812">Transmembrane</keyword>
<accession>A0A0G1W9N8</accession>
<organism evidence="2 3">
    <name type="scientific">Candidatus Jorgensenbacteria bacterium GW2011_GWB1_50_10</name>
    <dbReference type="NCBI Taxonomy" id="1618665"/>
    <lineage>
        <taxon>Bacteria</taxon>
        <taxon>Candidatus Joergenseniibacteriota</taxon>
    </lineage>
</organism>
<name>A0A0G1W9N8_9BACT</name>
<feature type="transmembrane region" description="Helical" evidence="1">
    <location>
        <begin position="7"/>
        <end position="25"/>
    </location>
</feature>
<gene>
    <name evidence="2" type="ORF">UY55_C0001G0049</name>
</gene>
<evidence type="ECO:0000313" key="3">
    <source>
        <dbReference type="Proteomes" id="UP000034224"/>
    </source>
</evidence>
<protein>
    <submittedName>
        <fullName evidence="2">Uncharacterized protein</fullName>
    </submittedName>
</protein>
<dbReference type="PATRIC" id="fig|1618665.3.peg.49"/>
<sequence>MKHTYKVIIIVVIAILVALGIYLAWRQIAGPAPEETGTNGGAPTEIQETVGTTNGVITKISENKVFDFWVVSATNEVYYFLPDGKISLAKDGPDLETSKQVVNALNFIEVAPGGRKILAAFGDPLAPQWGIFDVVDKVWRPLPGELQNATWGTTDEKLIAAVKNGNDLNLAEADLTRTPPAYKILIKDFRLKNVKLSYLPENRLIIAEAPASNYESSIWQLDLKTLALNLMLTPQKGEFIEWSADKNFGFAWNAKDGFTILKSDFKEVLPTIFDTLPSKCSSSANKIYCFTPQAIPQTANLPDDYFDKKFFSIDDLFTVDEETGDTVKSLDGSGLGIDAKNPQVLGTKLYFINRYDNYLYELDLK</sequence>
<dbReference type="AlphaFoldDB" id="A0A0G1W9N8"/>
<keyword evidence="1" id="KW-1133">Transmembrane helix</keyword>
<keyword evidence="1" id="KW-0472">Membrane</keyword>
<proteinExistence type="predicted"/>
<evidence type="ECO:0000313" key="2">
    <source>
        <dbReference type="EMBL" id="KKW15295.1"/>
    </source>
</evidence>
<evidence type="ECO:0000256" key="1">
    <source>
        <dbReference type="SAM" id="Phobius"/>
    </source>
</evidence>
<dbReference type="EMBL" id="LCQK01000001">
    <property type="protein sequence ID" value="KKW15295.1"/>
    <property type="molecule type" value="Genomic_DNA"/>
</dbReference>
<dbReference type="STRING" id="1618665.UY55_C0001G0049"/>
<dbReference type="Proteomes" id="UP000034224">
    <property type="component" value="Unassembled WGS sequence"/>
</dbReference>
<reference evidence="2 3" key="1">
    <citation type="journal article" date="2015" name="Nature">
        <title>rRNA introns, odd ribosomes, and small enigmatic genomes across a large radiation of phyla.</title>
        <authorList>
            <person name="Brown C.T."/>
            <person name="Hug L.A."/>
            <person name="Thomas B.C."/>
            <person name="Sharon I."/>
            <person name="Castelle C.J."/>
            <person name="Singh A."/>
            <person name="Wilkins M.J."/>
            <person name="Williams K.H."/>
            <person name="Banfield J.F."/>
        </authorList>
    </citation>
    <scope>NUCLEOTIDE SEQUENCE [LARGE SCALE GENOMIC DNA]</scope>
</reference>